<dbReference type="InterPro" id="IPR016156">
    <property type="entry name" value="FAD/NAD-linked_Rdtase_dimer_sf"/>
</dbReference>
<dbReference type="InterPro" id="IPR028202">
    <property type="entry name" value="Reductase_C"/>
</dbReference>
<dbReference type="Pfam" id="PF14759">
    <property type="entry name" value="Reductase_C"/>
    <property type="match status" value="1"/>
</dbReference>
<evidence type="ECO:0000313" key="8">
    <source>
        <dbReference type="EMBL" id="WPF81485.1"/>
    </source>
</evidence>
<dbReference type="SUPFAM" id="SSF51905">
    <property type="entry name" value="FAD/NAD(P)-binding domain"/>
    <property type="match status" value="1"/>
</dbReference>
<name>A0AAF1C1V7_9MICO</name>
<keyword evidence="4" id="KW-0560">Oxidoreductase</keyword>
<dbReference type="PANTHER" id="PTHR43557">
    <property type="entry name" value="APOPTOSIS-INDUCING FACTOR 1"/>
    <property type="match status" value="1"/>
</dbReference>
<gene>
    <name evidence="8" type="ORF">SANBI_002781</name>
</gene>
<dbReference type="GO" id="GO:0005737">
    <property type="term" value="C:cytoplasm"/>
    <property type="evidence" value="ECO:0007669"/>
    <property type="project" value="TreeGrafter"/>
</dbReference>
<dbReference type="PRINTS" id="PR00411">
    <property type="entry name" value="PNDRDTASEI"/>
</dbReference>
<evidence type="ECO:0000256" key="1">
    <source>
        <dbReference type="ARBA" id="ARBA00001974"/>
    </source>
</evidence>
<evidence type="ECO:0000259" key="7">
    <source>
        <dbReference type="Pfam" id="PF14759"/>
    </source>
</evidence>
<dbReference type="InterPro" id="IPR036188">
    <property type="entry name" value="FAD/NAD-bd_sf"/>
</dbReference>
<dbReference type="Proteomes" id="UP001304340">
    <property type="component" value="Chromosome"/>
</dbReference>
<dbReference type="SUPFAM" id="SSF55424">
    <property type="entry name" value="FAD/NAD-linked reductases, dimerisation (C-terminal) domain"/>
    <property type="match status" value="1"/>
</dbReference>
<evidence type="ECO:0000259" key="6">
    <source>
        <dbReference type="Pfam" id="PF07992"/>
    </source>
</evidence>
<feature type="region of interest" description="Disordered" evidence="5">
    <location>
        <begin position="300"/>
        <end position="320"/>
    </location>
</feature>
<feature type="compositionally biased region" description="Low complexity" evidence="5">
    <location>
        <begin position="301"/>
        <end position="314"/>
    </location>
</feature>
<keyword evidence="9" id="KW-1185">Reference proteome</keyword>
<dbReference type="GO" id="GO:0016651">
    <property type="term" value="F:oxidoreductase activity, acting on NAD(P)H"/>
    <property type="evidence" value="ECO:0007669"/>
    <property type="project" value="TreeGrafter"/>
</dbReference>
<dbReference type="InterPro" id="IPR023753">
    <property type="entry name" value="FAD/NAD-binding_dom"/>
</dbReference>
<comment type="cofactor">
    <cofactor evidence="1">
        <name>FAD</name>
        <dbReference type="ChEBI" id="CHEBI:57692"/>
    </cofactor>
</comment>
<dbReference type="EMBL" id="CP138359">
    <property type="protein sequence ID" value="WPF81485.1"/>
    <property type="molecule type" value="Genomic_DNA"/>
</dbReference>
<evidence type="ECO:0000313" key="9">
    <source>
        <dbReference type="Proteomes" id="UP001304340"/>
    </source>
</evidence>
<organism evidence="8 9">
    <name type="scientific">Sanguibacter biliveldensis</name>
    <dbReference type="NCBI Taxonomy" id="3030830"/>
    <lineage>
        <taxon>Bacteria</taxon>
        <taxon>Bacillati</taxon>
        <taxon>Actinomycetota</taxon>
        <taxon>Actinomycetes</taxon>
        <taxon>Micrococcales</taxon>
        <taxon>Sanguibacteraceae</taxon>
        <taxon>Sanguibacter</taxon>
    </lineage>
</organism>
<dbReference type="Gene3D" id="3.30.390.30">
    <property type="match status" value="1"/>
</dbReference>
<reference evidence="9" key="1">
    <citation type="submission" date="2023-11" db="EMBL/GenBank/DDBJ databases">
        <authorList>
            <person name="Helweg L.P."/>
            <person name="Kiel A."/>
            <person name="Hitz F."/>
            <person name="Ruckert-Reed C."/>
            <person name="Busche T."/>
            <person name="Kaltschmidt B."/>
            <person name="Kaltschmidt C."/>
        </authorList>
    </citation>
    <scope>NUCLEOTIDE SEQUENCE [LARGE SCALE GENOMIC DNA]</scope>
    <source>
        <strain evidence="9">4.1</strain>
    </source>
</reference>
<dbReference type="PANTHER" id="PTHR43557:SF2">
    <property type="entry name" value="RIESKE DOMAIN-CONTAINING PROTEIN-RELATED"/>
    <property type="match status" value="1"/>
</dbReference>
<feature type="domain" description="Reductase C-terminal" evidence="7">
    <location>
        <begin position="372"/>
        <end position="458"/>
    </location>
</feature>
<dbReference type="Gene3D" id="3.50.50.60">
    <property type="entry name" value="FAD/NAD(P)-binding domain"/>
    <property type="match status" value="2"/>
</dbReference>
<dbReference type="Pfam" id="PF07992">
    <property type="entry name" value="Pyr_redox_2"/>
    <property type="match status" value="1"/>
</dbReference>
<protein>
    <submittedName>
        <fullName evidence="8">FAD-dependent oxidoreductase</fullName>
    </submittedName>
</protein>
<evidence type="ECO:0000256" key="5">
    <source>
        <dbReference type="SAM" id="MobiDB-lite"/>
    </source>
</evidence>
<sequence length="466" mass="46696">MHRTPSPAAPSSVDHPADTLTEPSAARSVGSPAPEDLSVLVVGAGLAGAQTAAALRSHGATGRITVLGAEGVAPYDRPPLSKELFTRTSPAWLVDETGADLDVLADETVLDDPAVALTLGADGGPSVVTTASGRTIAADVVVLACGSEPVRPVGWDSATTLHTAADAEVLRASLSPGRRLVCVGAGWIGAEVAGAAAAQGVEVTVVEAAPVALHRQLGAQVGALLAGWYEKAGVTLVTGVTVTSVGPEGVHVDHGTHREMIGADVVLAAVGARPATGWLAGTVPTGPRGDVQTDIHGRVLAGPGSASGEGEPPETAASQPAVWAVGDCATRADDMWGRVHGGHWSAALLDPGTVARSILGLETPPVPAPYVFSTQLGHDLALFGLPDPTADSVVLRGDPSTPGTGWVACYVGEAGTVTGILVVDSPRDVAAARRLMARGPALLDLDKVADPTVPLKATAAATPRSA</sequence>
<feature type="domain" description="FAD/NAD(P)-binding" evidence="6">
    <location>
        <begin position="38"/>
        <end position="333"/>
    </location>
</feature>
<dbReference type="KEGG" id="sbil:SANBI_002781"/>
<feature type="region of interest" description="Disordered" evidence="5">
    <location>
        <begin position="1"/>
        <end position="32"/>
    </location>
</feature>
<keyword evidence="3" id="KW-0274">FAD</keyword>
<dbReference type="AlphaFoldDB" id="A0AAF1C1V7"/>
<keyword evidence="2" id="KW-0285">Flavoprotein</keyword>
<proteinExistence type="predicted"/>
<dbReference type="PRINTS" id="PR00368">
    <property type="entry name" value="FADPNR"/>
</dbReference>
<evidence type="ECO:0000256" key="3">
    <source>
        <dbReference type="ARBA" id="ARBA00022827"/>
    </source>
</evidence>
<evidence type="ECO:0000256" key="4">
    <source>
        <dbReference type="ARBA" id="ARBA00023002"/>
    </source>
</evidence>
<evidence type="ECO:0000256" key="2">
    <source>
        <dbReference type="ARBA" id="ARBA00022630"/>
    </source>
</evidence>
<dbReference type="InterPro" id="IPR050446">
    <property type="entry name" value="FAD-oxidoreductase/Apoptosis"/>
</dbReference>
<dbReference type="RefSeq" id="WP_319156029.1">
    <property type="nucleotide sequence ID" value="NZ_CP138359.1"/>
</dbReference>
<accession>A0AAF1C1V7</accession>